<accession>A0A0D0CVH1</accession>
<dbReference type="EMBL" id="KN834763">
    <property type="protein sequence ID" value="KIK63687.1"/>
    <property type="molecule type" value="Genomic_DNA"/>
</dbReference>
<dbReference type="HOGENOM" id="CLU_1023278_0_0_1"/>
<reference evidence="1 2" key="1">
    <citation type="submission" date="2014-04" db="EMBL/GenBank/DDBJ databases">
        <title>Evolutionary Origins and Diversification of the Mycorrhizal Mutualists.</title>
        <authorList>
            <consortium name="DOE Joint Genome Institute"/>
            <consortium name="Mycorrhizal Genomics Consortium"/>
            <person name="Kohler A."/>
            <person name="Kuo A."/>
            <person name="Nagy L.G."/>
            <person name="Floudas D."/>
            <person name="Copeland A."/>
            <person name="Barry K.W."/>
            <person name="Cichocki N."/>
            <person name="Veneault-Fourrey C."/>
            <person name="LaButti K."/>
            <person name="Lindquist E.A."/>
            <person name="Lipzen A."/>
            <person name="Lundell T."/>
            <person name="Morin E."/>
            <person name="Murat C."/>
            <person name="Riley R."/>
            <person name="Ohm R."/>
            <person name="Sun H."/>
            <person name="Tunlid A."/>
            <person name="Henrissat B."/>
            <person name="Grigoriev I.V."/>
            <person name="Hibbett D.S."/>
            <person name="Martin F."/>
        </authorList>
    </citation>
    <scope>NUCLEOTIDE SEQUENCE [LARGE SCALE GENOMIC DNA]</scope>
    <source>
        <strain evidence="1 2">FD-317 M1</strain>
    </source>
</reference>
<sequence>MADTDAQQHEDPHFHTLSSFHDLGCITIGHSQESITFPRRPEITFTHETDCLPLFDVYIGFINGFRDKDASDVFAKRCICIADDNRTYVEGIHRRTKILPGKFELVLLARQAVPSRFVDFLIFEINHEDILEDAVGPGTFILAGDSNQHGMVIAHLLQCGNYHYVVCLHSSLDFFLLKVHDNALARNWVYWADIGKLYKKTTFSVLFAKEANTLEAKLSNLRNFSRTGRSNTTVNEAIEGHGLWNTLRNFFSHLQRHNDEEVEESENTHWDF</sequence>
<organism evidence="1 2">
    <name type="scientific">Collybiopsis luxurians FD-317 M1</name>
    <dbReference type="NCBI Taxonomy" id="944289"/>
    <lineage>
        <taxon>Eukaryota</taxon>
        <taxon>Fungi</taxon>
        <taxon>Dikarya</taxon>
        <taxon>Basidiomycota</taxon>
        <taxon>Agaricomycotina</taxon>
        <taxon>Agaricomycetes</taxon>
        <taxon>Agaricomycetidae</taxon>
        <taxon>Agaricales</taxon>
        <taxon>Marasmiineae</taxon>
        <taxon>Omphalotaceae</taxon>
        <taxon>Collybiopsis</taxon>
        <taxon>Collybiopsis luxurians</taxon>
    </lineage>
</organism>
<evidence type="ECO:0000313" key="2">
    <source>
        <dbReference type="Proteomes" id="UP000053593"/>
    </source>
</evidence>
<keyword evidence="2" id="KW-1185">Reference proteome</keyword>
<dbReference type="AlphaFoldDB" id="A0A0D0CVH1"/>
<protein>
    <submittedName>
        <fullName evidence="1">Uncharacterized protein</fullName>
    </submittedName>
</protein>
<evidence type="ECO:0000313" key="1">
    <source>
        <dbReference type="EMBL" id="KIK63687.1"/>
    </source>
</evidence>
<gene>
    <name evidence="1" type="ORF">GYMLUDRAFT_241594</name>
</gene>
<name>A0A0D0CVH1_9AGAR</name>
<proteinExistence type="predicted"/>
<dbReference type="Proteomes" id="UP000053593">
    <property type="component" value="Unassembled WGS sequence"/>
</dbReference>